<evidence type="ECO:0008006" key="4">
    <source>
        <dbReference type="Google" id="ProtNLM"/>
    </source>
</evidence>
<reference evidence="3" key="1">
    <citation type="journal article" date="2019" name="Int. J. Syst. Evol. Microbiol.">
        <title>The Global Catalogue of Microorganisms (GCM) 10K type strain sequencing project: providing services to taxonomists for standard genome sequencing and annotation.</title>
        <authorList>
            <consortium name="The Broad Institute Genomics Platform"/>
            <consortium name="The Broad Institute Genome Sequencing Center for Infectious Disease"/>
            <person name="Wu L."/>
            <person name="Ma J."/>
        </authorList>
    </citation>
    <scope>NUCLEOTIDE SEQUENCE [LARGE SCALE GENOMIC DNA]</scope>
    <source>
        <strain evidence="3">CGMCC 1.15053</strain>
    </source>
</reference>
<feature type="transmembrane region" description="Helical" evidence="1">
    <location>
        <begin position="40"/>
        <end position="55"/>
    </location>
</feature>
<keyword evidence="1" id="KW-1133">Transmembrane helix</keyword>
<keyword evidence="1" id="KW-0472">Membrane</keyword>
<proteinExistence type="predicted"/>
<organism evidence="2 3">
    <name type="scientific">Deinococcus petrolearius</name>
    <dbReference type="NCBI Taxonomy" id="1751295"/>
    <lineage>
        <taxon>Bacteria</taxon>
        <taxon>Thermotogati</taxon>
        <taxon>Deinococcota</taxon>
        <taxon>Deinococci</taxon>
        <taxon>Deinococcales</taxon>
        <taxon>Deinococcaceae</taxon>
        <taxon>Deinococcus</taxon>
    </lineage>
</organism>
<dbReference type="RefSeq" id="WP_380050128.1">
    <property type="nucleotide sequence ID" value="NZ_JBHSOH010000015.1"/>
</dbReference>
<evidence type="ECO:0000256" key="1">
    <source>
        <dbReference type="SAM" id="Phobius"/>
    </source>
</evidence>
<protein>
    <recommendedName>
        <fullName evidence="4">Transmembrane protein</fullName>
    </recommendedName>
</protein>
<name>A0ABW1DQ58_9DEIO</name>
<keyword evidence="1" id="KW-0812">Transmembrane</keyword>
<keyword evidence="3" id="KW-1185">Reference proteome</keyword>
<comment type="caution">
    <text evidence="2">The sequence shown here is derived from an EMBL/GenBank/DDBJ whole genome shotgun (WGS) entry which is preliminary data.</text>
</comment>
<gene>
    <name evidence="2" type="ORF">ACFPQ6_12980</name>
</gene>
<feature type="transmembrane region" description="Helical" evidence="1">
    <location>
        <begin position="100"/>
        <end position="125"/>
    </location>
</feature>
<evidence type="ECO:0000313" key="2">
    <source>
        <dbReference type="EMBL" id="MFC5849224.1"/>
    </source>
</evidence>
<dbReference type="Proteomes" id="UP001595979">
    <property type="component" value="Unassembled WGS sequence"/>
</dbReference>
<evidence type="ECO:0000313" key="3">
    <source>
        <dbReference type="Proteomes" id="UP001595979"/>
    </source>
</evidence>
<dbReference type="EMBL" id="JBHSOH010000015">
    <property type="protein sequence ID" value="MFC5849224.1"/>
    <property type="molecule type" value="Genomic_DNA"/>
</dbReference>
<accession>A0ABW1DQ58</accession>
<sequence>MTKLYEEGRDYLLAERHVAIHRYGVTSTNGSKGGSKMSDMWFGLIFMALSIWLFCKSRQQGVQAPPFIFAGELEEMHRLEKDRREFQKILDDGHKTTQQIYLIASVFSIVFSSLCFLAAFSYLAYRMATIQIIP</sequence>